<name>A0AB73RIY6_9BACI</name>
<accession>A0AB73RIY6</accession>
<evidence type="ECO:0000313" key="1">
    <source>
        <dbReference type="EMBL" id="PEK26235.1"/>
    </source>
</evidence>
<proteinExistence type="predicted"/>
<protein>
    <submittedName>
        <fullName evidence="1">Uncharacterized protein</fullName>
    </submittedName>
</protein>
<gene>
    <name evidence="1" type="ORF">CN694_08705</name>
</gene>
<evidence type="ECO:0000313" key="2">
    <source>
        <dbReference type="Proteomes" id="UP000220435"/>
    </source>
</evidence>
<dbReference type="AlphaFoldDB" id="A0AB73RIY6"/>
<dbReference type="EMBL" id="NUFG01000005">
    <property type="protein sequence ID" value="PEK26235.1"/>
    <property type="molecule type" value="Genomic_DNA"/>
</dbReference>
<reference evidence="1 2" key="1">
    <citation type="submission" date="2017-09" db="EMBL/GenBank/DDBJ databases">
        <title>Large-scale bioinformatics analysis of Bacillus genomes uncovers conserved roles of natural products in bacterial physiology.</title>
        <authorList>
            <consortium name="Agbiome Team Llc"/>
            <person name="Bleich R.M."/>
            <person name="Kirk G.J."/>
            <person name="Santa Maria K.C."/>
            <person name="Allen S.E."/>
            <person name="Farag S."/>
            <person name="Shank E.A."/>
            <person name="Bowers A."/>
        </authorList>
    </citation>
    <scope>NUCLEOTIDE SEQUENCE [LARGE SCALE GENOMIC DNA]</scope>
    <source>
        <strain evidence="1 2">AFS000414</strain>
    </source>
</reference>
<dbReference type="Proteomes" id="UP000220435">
    <property type="component" value="Unassembled WGS sequence"/>
</dbReference>
<sequence>MKKKTVGYLAIAGALSFGIIGGVGIPAFAATNTQAAEQSTKTAKKDLDDATKQKVKTIMDDTKKQLGELGVKLPEKGKRKDMLAELDEATKEKAKLILEQEKSGKLTREQAKEELIKLGVKLPEKEKHEDIFAGLDEVTKEKAKSILENEKKQLEALNVDLPHHKLFMKKDEK</sequence>
<organism evidence="1 2">
    <name type="scientific">Bacillus wiedmannii</name>
    <dbReference type="NCBI Taxonomy" id="1890302"/>
    <lineage>
        <taxon>Bacteria</taxon>
        <taxon>Bacillati</taxon>
        <taxon>Bacillota</taxon>
        <taxon>Bacilli</taxon>
        <taxon>Bacillales</taxon>
        <taxon>Bacillaceae</taxon>
        <taxon>Bacillus</taxon>
        <taxon>Bacillus cereus group</taxon>
    </lineage>
</organism>
<comment type="caution">
    <text evidence="1">The sequence shown here is derived from an EMBL/GenBank/DDBJ whole genome shotgun (WGS) entry which is preliminary data.</text>
</comment>
<dbReference type="Gene3D" id="1.20.5.3600">
    <property type="match status" value="1"/>
</dbReference>